<reference evidence="1 2" key="1">
    <citation type="journal article" date="2024" name="J Genomics">
        <title>Draft genome sequencing and assembly of Favolaschia claudopus CIRM-BRFM 2984 isolated from oak limbs.</title>
        <authorList>
            <person name="Navarro D."/>
            <person name="Drula E."/>
            <person name="Chaduli D."/>
            <person name="Cazenave R."/>
            <person name="Ahrendt S."/>
            <person name="Wang J."/>
            <person name="Lipzen A."/>
            <person name="Daum C."/>
            <person name="Barry K."/>
            <person name="Grigoriev I.V."/>
            <person name="Favel A."/>
            <person name="Rosso M.N."/>
            <person name="Martin F."/>
        </authorList>
    </citation>
    <scope>NUCLEOTIDE SEQUENCE [LARGE SCALE GENOMIC DNA]</scope>
    <source>
        <strain evidence="1 2">CIRM-BRFM 2984</strain>
    </source>
</reference>
<dbReference type="Gene3D" id="1.20.1280.50">
    <property type="match status" value="1"/>
</dbReference>
<dbReference type="SUPFAM" id="SSF52047">
    <property type="entry name" value="RNI-like"/>
    <property type="match status" value="1"/>
</dbReference>
<evidence type="ECO:0000313" key="1">
    <source>
        <dbReference type="EMBL" id="KAK7001871.1"/>
    </source>
</evidence>
<dbReference type="InterPro" id="IPR032675">
    <property type="entry name" value="LRR_dom_sf"/>
</dbReference>
<protein>
    <submittedName>
        <fullName evidence="1">F-box domain-containing protein</fullName>
    </submittedName>
</protein>
<comment type="caution">
    <text evidence="1">The sequence shown here is derived from an EMBL/GenBank/DDBJ whole genome shotgun (WGS) entry which is preliminary data.</text>
</comment>
<dbReference type="AlphaFoldDB" id="A0AAW0A6Z0"/>
<proteinExistence type="predicted"/>
<keyword evidence="2" id="KW-1185">Reference proteome</keyword>
<accession>A0AAW0A6Z0</accession>
<name>A0AAW0A6Z0_9AGAR</name>
<dbReference type="EMBL" id="JAWWNJ010000081">
    <property type="protein sequence ID" value="KAK7001871.1"/>
    <property type="molecule type" value="Genomic_DNA"/>
</dbReference>
<organism evidence="1 2">
    <name type="scientific">Favolaschia claudopus</name>
    <dbReference type="NCBI Taxonomy" id="2862362"/>
    <lineage>
        <taxon>Eukaryota</taxon>
        <taxon>Fungi</taxon>
        <taxon>Dikarya</taxon>
        <taxon>Basidiomycota</taxon>
        <taxon>Agaricomycotina</taxon>
        <taxon>Agaricomycetes</taxon>
        <taxon>Agaricomycetidae</taxon>
        <taxon>Agaricales</taxon>
        <taxon>Marasmiineae</taxon>
        <taxon>Mycenaceae</taxon>
        <taxon>Favolaschia</taxon>
    </lineage>
</organism>
<gene>
    <name evidence="1" type="ORF">R3P38DRAFT_1774012</name>
</gene>
<evidence type="ECO:0000313" key="2">
    <source>
        <dbReference type="Proteomes" id="UP001362999"/>
    </source>
</evidence>
<dbReference type="Proteomes" id="UP001362999">
    <property type="component" value="Unassembled WGS sequence"/>
</dbReference>
<dbReference type="Gene3D" id="3.80.10.10">
    <property type="entry name" value="Ribonuclease Inhibitor"/>
    <property type="match status" value="1"/>
</dbReference>
<sequence>MSPVNQYINIDSPTSRYALRARLAAIDSEIEELHARIKDLETARKPVANALGAIVYPILTLPVEITSEIFAHYFNEVLFEVDGLALCHLHTARDESDGPLILSQVCRAWRTIAINTPSLWCRVRAAAYNSPRPEWRELFECWLSRAGNRMLYLDLAGDSRHSTTLLPAVVPYSSQWRVFKFRMVYHDWATISNLVETARGRIPNLREFSVRWQGPNDHPTKTPITAFSDAPKLRKVALYWLSSEKIVLPWAQLTSLTLSGHRVADGITILHLTSSLEELSIDLFGPASGEIQPVVLDRVHKLLLPNVFECLTSFPYLTLPGLRTFEISRMLTEEDVEALTMFLERSPCLDSVSITCEKPDLVISALASIGNAGEITLPTPDWSFTDLKRLFVRIASDHTFLPNMRSLQLPLCTSGIPYEELLDILLSRSSTRGGLLKLESFRLIQWADRSGPDPAIADKLRALMDEGLDIHIEGFDEMGNTEKISLL</sequence>